<keyword evidence="4" id="KW-0472">Membrane</keyword>
<dbReference type="Gene3D" id="1.20.5.110">
    <property type="match status" value="1"/>
</dbReference>
<dbReference type="GeneID" id="19881307"/>
<dbReference type="OrthoDB" id="10255013at2759"/>
<name>L2GNS1_VITCO</name>
<feature type="domain" description="T-SNARE coiled-coil homology" evidence="5">
    <location>
        <begin position="168"/>
        <end position="230"/>
    </location>
</feature>
<keyword evidence="3" id="KW-0175">Coiled coil</keyword>
<dbReference type="RefSeq" id="XP_007604042.1">
    <property type="nucleotide sequence ID" value="XM_007603980.1"/>
</dbReference>
<evidence type="ECO:0000256" key="4">
    <source>
        <dbReference type="SAM" id="Phobius"/>
    </source>
</evidence>
<dbReference type="GO" id="GO:0006887">
    <property type="term" value="P:exocytosis"/>
    <property type="evidence" value="ECO:0007669"/>
    <property type="project" value="TreeGrafter"/>
</dbReference>
<dbReference type="GO" id="GO:0031201">
    <property type="term" value="C:SNARE complex"/>
    <property type="evidence" value="ECO:0007669"/>
    <property type="project" value="TreeGrafter"/>
</dbReference>
<comment type="subcellular location">
    <subcellularLocation>
        <location evidence="1">Membrane</location>
        <topology evidence="1">Single-pass type IV membrane protein</topology>
    </subcellularLocation>
</comment>
<dbReference type="VEuPathDB" id="MicrosporidiaDB:VICG_00590"/>
<dbReference type="InterPro" id="IPR000727">
    <property type="entry name" value="T_SNARE_dom"/>
</dbReference>
<proteinExistence type="inferred from homology"/>
<feature type="coiled-coil region" evidence="3">
    <location>
        <begin position="60"/>
        <end position="87"/>
    </location>
</feature>
<dbReference type="GO" id="GO:0006886">
    <property type="term" value="P:intracellular protein transport"/>
    <property type="evidence" value="ECO:0007669"/>
    <property type="project" value="TreeGrafter"/>
</dbReference>
<protein>
    <recommendedName>
        <fullName evidence="5">t-SNARE coiled-coil homology domain-containing protein</fullName>
    </recommendedName>
</protein>
<dbReference type="PROSITE" id="PS50192">
    <property type="entry name" value="T_SNARE"/>
    <property type="match status" value="1"/>
</dbReference>
<evidence type="ECO:0000256" key="3">
    <source>
        <dbReference type="SAM" id="Coils"/>
    </source>
</evidence>
<evidence type="ECO:0000256" key="1">
    <source>
        <dbReference type="ARBA" id="ARBA00004211"/>
    </source>
</evidence>
<evidence type="ECO:0000256" key="2">
    <source>
        <dbReference type="ARBA" id="ARBA00009063"/>
    </source>
</evidence>
<keyword evidence="7" id="KW-1185">Reference proteome</keyword>
<reference evidence="7" key="1">
    <citation type="submission" date="2011-05" db="EMBL/GenBank/DDBJ databases">
        <title>The genome sequence of Vittaforma corneae strain ATCC 50505.</title>
        <authorList>
            <consortium name="The Broad Institute Genome Sequencing Platform"/>
            <person name="Cuomo C."/>
            <person name="Didier E."/>
            <person name="Bowers L."/>
            <person name="Young S.K."/>
            <person name="Zeng Q."/>
            <person name="Gargeya S."/>
            <person name="Fitzgerald M."/>
            <person name="Haas B."/>
            <person name="Abouelleil A."/>
            <person name="Alvarado L."/>
            <person name="Arachchi H.M."/>
            <person name="Berlin A."/>
            <person name="Chapman S.B."/>
            <person name="Gearin G."/>
            <person name="Goldberg J."/>
            <person name="Griggs A."/>
            <person name="Gujja S."/>
            <person name="Hansen M."/>
            <person name="Heiman D."/>
            <person name="Howarth C."/>
            <person name="Larimer J."/>
            <person name="Lui A."/>
            <person name="MacDonald P.J.P."/>
            <person name="McCowen C."/>
            <person name="Montmayeur A."/>
            <person name="Murphy C."/>
            <person name="Neiman D."/>
            <person name="Pearson M."/>
            <person name="Priest M."/>
            <person name="Roberts A."/>
            <person name="Saif S."/>
            <person name="Shea T."/>
            <person name="Sisk P."/>
            <person name="Stolte C."/>
            <person name="Sykes S."/>
            <person name="Wortman J."/>
            <person name="Nusbaum C."/>
            <person name="Birren B."/>
        </authorList>
    </citation>
    <scope>NUCLEOTIDE SEQUENCE [LARGE SCALE GENOMIC DNA]</scope>
    <source>
        <strain evidence="7">ATCC 50505</strain>
    </source>
</reference>
<organism evidence="6 7">
    <name type="scientific">Vittaforma corneae (strain ATCC 50505)</name>
    <name type="common">Microsporidian parasite</name>
    <name type="synonym">Nosema corneum</name>
    <dbReference type="NCBI Taxonomy" id="993615"/>
    <lineage>
        <taxon>Eukaryota</taxon>
        <taxon>Fungi</taxon>
        <taxon>Fungi incertae sedis</taxon>
        <taxon>Microsporidia</taxon>
        <taxon>Nosematidae</taxon>
        <taxon>Vittaforma</taxon>
    </lineage>
</organism>
<dbReference type="GO" id="GO:0005886">
    <property type="term" value="C:plasma membrane"/>
    <property type="evidence" value="ECO:0007669"/>
    <property type="project" value="TreeGrafter"/>
</dbReference>
<dbReference type="OMA" id="RNDTCEM"/>
<sequence>MIEFLDNSKLILGNIKELRKIIKEMKECIRMKQTSVLTEEKELALDKKIDTLDITFDKICHAVKDAIKSTQEETNKLEKNGELTKEEIEIRKVHTYKYYKELSDAVYSYRNLKSEYKTKEKDLLKQAFQIVNPNVSEAELDKIVECSDSEASLNTAFSLGTHSGQQMLKQAKYRRKKIDNIVENINKLVALIDEIDEMVHKNTKVVDEIVVNVTAAEMNTKQANKELESALAYQRKLNIIKRIAVGVVILIVIVLILFMASKSNTTYVYNRP</sequence>
<dbReference type="GO" id="GO:0006906">
    <property type="term" value="P:vesicle fusion"/>
    <property type="evidence" value="ECO:0007669"/>
    <property type="project" value="TreeGrafter"/>
</dbReference>
<keyword evidence="4" id="KW-1133">Transmembrane helix</keyword>
<evidence type="ECO:0000313" key="6">
    <source>
        <dbReference type="EMBL" id="ELA42491.1"/>
    </source>
</evidence>
<dbReference type="STRING" id="993615.L2GNS1"/>
<dbReference type="PANTHER" id="PTHR19957:SF307">
    <property type="entry name" value="PROTEIN SSO1-RELATED"/>
    <property type="match status" value="1"/>
</dbReference>
<gene>
    <name evidence="6" type="ORF">VICG_00590</name>
</gene>
<dbReference type="InterPro" id="IPR010989">
    <property type="entry name" value="SNARE"/>
</dbReference>
<dbReference type="AlphaFoldDB" id="L2GNS1"/>
<dbReference type="EMBL" id="JH370132">
    <property type="protein sequence ID" value="ELA42491.1"/>
    <property type="molecule type" value="Genomic_DNA"/>
</dbReference>
<dbReference type="FunCoup" id="L2GNS1">
    <property type="interactions" value="142"/>
</dbReference>
<accession>L2GNS1</accession>
<dbReference type="GO" id="GO:0012505">
    <property type="term" value="C:endomembrane system"/>
    <property type="evidence" value="ECO:0007669"/>
    <property type="project" value="TreeGrafter"/>
</dbReference>
<dbReference type="SUPFAM" id="SSF47661">
    <property type="entry name" value="t-snare proteins"/>
    <property type="match status" value="1"/>
</dbReference>
<evidence type="ECO:0000313" key="7">
    <source>
        <dbReference type="Proteomes" id="UP000011082"/>
    </source>
</evidence>
<dbReference type="PANTHER" id="PTHR19957">
    <property type="entry name" value="SYNTAXIN"/>
    <property type="match status" value="1"/>
</dbReference>
<dbReference type="Gene3D" id="1.20.58.70">
    <property type="match status" value="1"/>
</dbReference>
<dbReference type="HOGENOM" id="CLU_082505_0_0_1"/>
<dbReference type="InParanoid" id="L2GNS1"/>
<dbReference type="GO" id="GO:0000149">
    <property type="term" value="F:SNARE binding"/>
    <property type="evidence" value="ECO:0007669"/>
    <property type="project" value="TreeGrafter"/>
</dbReference>
<dbReference type="GO" id="GO:0048278">
    <property type="term" value="P:vesicle docking"/>
    <property type="evidence" value="ECO:0007669"/>
    <property type="project" value="TreeGrafter"/>
</dbReference>
<keyword evidence="4" id="KW-0812">Transmembrane</keyword>
<dbReference type="GO" id="GO:0005484">
    <property type="term" value="F:SNAP receptor activity"/>
    <property type="evidence" value="ECO:0007669"/>
    <property type="project" value="TreeGrafter"/>
</dbReference>
<comment type="similarity">
    <text evidence="2">Belongs to the syntaxin family.</text>
</comment>
<dbReference type="Proteomes" id="UP000011082">
    <property type="component" value="Unassembled WGS sequence"/>
</dbReference>
<dbReference type="InterPro" id="IPR045242">
    <property type="entry name" value="Syntaxin"/>
</dbReference>
<feature type="transmembrane region" description="Helical" evidence="4">
    <location>
        <begin position="243"/>
        <end position="261"/>
    </location>
</feature>
<evidence type="ECO:0000259" key="5">
    <source>
        <dbReference type="PROSITE" id="PS50192"/>
    </source>
</evidence>